<dbReference type="SMART" id="SM00333">
    <property type="entry name" value="TUDOR"/>
    <property type="match status" value="4"/>
</dbReference>
<evidence type="ECO:0000256" key="1">
    <source>
        <dbReference type="SAM" id="MobiDB-lite"/>
    </source>
</evidence>
<reference evidence="3 4" key="1">
    <citation type="submission" date="2020-08" db="EMBL/GenBank/DDBJ databases">
        <authorList>
            <person name="Hejnol A."/>
        </authorList>
    </citation>
    <scope>NUCLEOTIDE SEQUENCE [LARGE SCALE GENOMIC DNA]</scope>
</reference>
<evidence type="ECO:0000313" key="4">
    <source>
        <dbReference type="Proteomes" id="UP000549394"/>
    </source>
</evidence>
<dbReference type="InterPro" id="IPR035437">
    <property type="entry name" value="SNase_OB-fold_sf"/>
</dbReference>
<feature type="compositionally biased region" description="Basic and acidic residues" evidence="1">
    <location>
        <begin position="599"/>
        <end position="622"/>
    </location>
</feature>
<dbReference type="PANTHER" id="PTHR22948">
    <property type="entry name" value="TUDOR DOMAIN CONTAINING PROTEIN"/>
    <property type="match status" value="1"/>
</dbReference>
<dbReference type="Gene3D" id="2.30.30.140">
    <property type="match status" value="2"/>
</dbReference>
<dbReference type="PANTHER" id="PTHR22948:SF29">
    <property type="entry name" value="FI02030P-RELATED"/>
    <property type="match status" value="1"/>
</dbReference>
<dbReference type="Pfam" id="PF00567">
    <property type="entry name" value="TUDOR"/>
    <property type="match status" value="4"/>
</dbReference>
<keyword evidence="4" id="KW-1185">Reference proteome</keyword>
<proteinExistence type="predicted"/>
<evidence type="ECO:0000313" key="3">
    <source>
        <dbReference type="EMBL" id="CAD5120583.1"/>
    </source>
</evidence>
<dbReference type="GO" id="GO:0003723">
    <property type="term" value="F:RNA binding"/>
    <property type="evidence" value="ECO:0007669"/>
    <property type="project" value="InterPro"/>
</dbReference>
<dbReference type="InterPro" id="IPR050621">
    <property type="entry name" value="Tudor_domain_containing"/>
</dbReference>
<dbReference type="OrthoDB" id="5800423at2759"/>
<dbReference type="PROSITE" id="PS50304">
    <property type="entry name" value="TUDOR"/>
    <property type="match status" value="1"/>
</dbReference>
<dbReference type="InterPro" id="IPR035979">
    <property type="entry name" value="RBD_domain_sf"/>
</dbReference>
<dbReference type="Proteomes" id="UP000549394">
    <property type="component" value="Unassembled WGS sequence"/>
</dbReference>
<feature type="region of interest" description="Disordered" evidence="1">
    <location>
        <begin position="1022"/>
        <end position="1042"/>
    </location>
</feature>
<dbReference type="Gene3D" id="3.30.70.330">
    <property type="match status" value="1"/>
</dbReference>
<protein>
    <submittedName>
        <fullName evidence="3">DgyrCDS9146</fullName>
    </submittedName>
</protein>
<dbReference type="Gene3D" id="2.40.50.90">
    <property type="match status" value="2"/>
</dbReference>
<evidence type="ECO:0000259" key="2">
    <source>
        <dbReference type="PROSITE" id="PS50304"/>
    </source>
</evidence>
<sequence length="1504" mass="172776">MDGQLRKSKFHPKTPLDEWNPMNVDFNDETLNTYKSGIGRDMRNAETQGNYARLFVTNFPPELEKIGLKNLFQDELNIHVDVVTTKDKNMKDIAFVTVPTRIASRACHIFNNRQLGQHILTVRVAQSKNRVRDKEDIEGGELDPVYEELKKNYENSQKALQAQETKDFIRDKGTARFDDFPRTALHKGELRKGVAVSCLSWSSCQDDIYVYLAETRRDVIEGIKCDKQELPSAERFHVALTEYKGRLYRAKVLEVLGEDTWIVHLIDICKIITTKNLYALKESMLDLEIQPVQCKLFGLSLTSVLSNWVCIYDIIFEQLLRDEEVDMIVKAVSRGVNYVDFKSELIGNSLCEWLVSKKMANFIPSYGLHKGHISYFRDFQHFYVQFNREKVEHLEYLLNNLEKHYLKNHFVSLKVAKRATDNKWYRVKILEDRSAFFVDYGWIESVVDVRHLPEGSEYLCPPQAQLFHLEDHFLAESIEIFTKEFSGAEIELELLCQSAVRRFKHGSRIYPRDARKLYDRTLSVSVKDTPEENLTIADEKTRKLSARDSRLNDVLSRIKKYVTENSTACDNEVVTGKKFSKLENEYLREKSPSIALKKFQNEHSKQESFDEDTTDNRNDRMLTSDQGDISELKNKISPLKDIPLRKSIPSDKEKYEDIRFLSKNNEEDREKGKTLEKKDDVAKSLDSSIASGRKITVDQNDNKIVDTTFEETITVTIGDKMKKEDFSFLKSIYDKYSGVKFPEPNKAVFVNVIGIYKNRSVKLLCILGNNKLNRLFSEMNDFYNKLTLTTDYEPELNEIVAICFNGEWMRAEKHQNYYFCIDIVYYISENLVEGVHELHPSFTKCPIYVAFVELIGTCSTGINCPTILFGYRTNKSSICAQEVPDEDLTPDLIKLKQSSVYYKMNAIRNIQKKGGQSGYFDTLTAMPVNRKDMKNHNIYSRKDIKKFEFMDLKLTAGYCLKGYDHKTLLKPVSEVYHERNISLNLQDDDTLKVLKQKVTGAIGCSKTPLAESKRLSNIEEKFANDNEKRASSSPTKINSTVDSVGEAKVRSIKKEDREDNSEDLLSQSIKALDVDYIRSKKLAAKLLANRAPDDRRRYRNGDYKTNSGYRDKIIAVKLPVNQQVLGQIIVADDPNSFYFQLDDNKEINQKLEERSRELAEKLGSFPQPKRDMLVLVKRHNKWQRAKVVEVNESKVTVRNLDIGGKCQVNTEDVKMMPEILRCIPPLAVHCSLYGIESKGDKWSAEACKTFKGLVSRQLVSVEATEIIGDFAFVDVFIEGMSLRQSLVNFKLASWANEEDAKEAISKSAATNSCKCKDIELKKLELCDGTVVRVIIYEFNDPSNFTAQVICPEIASALVSLQNEANELFSKDDDNYKIEGEIQIGDLVFAINPDDNLYYRAVVTSVEENTLFQVRFLDFGNESDQLVGEELRAIPEKRFIEDLPPTALKFTLRNCENMNMSPSEKEKFRTIAQTETIMAVVLECKDDKYIIDLEDVHGNPVGTDQ</sequence>
<dbReference type="InterPro" id="IPR002999">
    <property type="entry name" value="Tudor"/>
</dbReference>
<dbReference type="SUPFAM" id="SSF63748">
    <property type="entry name" value="Tudor/PWWP/MBT"/>
    <property type="match status" value="4"/>
</dbReference>
<dbReference type="SUPFAM" id="SSF54928">
    <property type="entry name" value="RNA-binding domain, RBD"/>
    <property type="match status" value="1"/>
</dbReference>
<accession>A0A7I8VWJ2</accession>
<dbReference type="CDD" id="cd20379">
    <property type="entry name" value="Tudor_dTUD-like"/>
    <property type="match status" value="1"/>
</dbReference>
<organism evidence="3 4">
    <name type="scientific">Dimorphilus gyrociliatus</name>
    <dbReference type="NCBI Taxonomy" id="2664684"/>
    <lineage>
        <taxon>Eukaryota</taxon>
        <taxon>Metazoa</taxon>
        <taxon>Spiralia</taxon>
        <taxon>Lophotrochozoa</taxon>
        <taxon>Annelida</taxon>
        <taxon>Polychaeta</taxon>
        <taxon>Polychaeta incertae sedis</taxon>
        <taxon>Dinophilidae</taxon>
        <taxon>Dimorphilus</taxon>
    </lineage>
</organism>
<dbReference type="SMART" id="SM00360">
    <property type="entry name" value="RRM"/>
    <property type="match status" value="1"/>
</dbReference>
<dbReference type="EMBL" id="CAJFCJ010000012">
    <property type="protein sequence ID" value="CAD5120583.1"/>
    <property type="molecule type" value="Genomic_DNA"/>
</dbReference>
<comment type="caution">
    <text evidence="3">The sequence shown here is derived from an EMBL/GenBank/DDBJ whole genome shotgun (WGS) entry which is preliminary data.</text>
</comment>
<feature type="domain" description="Tudor" evidence="2">
    <location>
        <begin position="1380"/>
        <end position="1439"/>
    </location>
</feature>
<gene>
    <name evidence="3" type="ORF">DGYR_LOCUS8662</name>
</gene>
<feature type="region of interest" description="Disordered" evidence="1">
    <location>
        <begin position="597"/>
        <end position="634"/>
    </location>
</feature>
<dbReference type="CDD" id="cd00590">
    <property type="entry name" value="RRM_SF"/>
    <property type="match status" value="1"/>
</dbReference>
<dbReference type="InterPro" id="IPR012677">
    <property type="entry name" value="Nucleotide-bd_a/b_plait_sf"/>
</dbReference>
<dbReference type="InterPro" id="IPR000504">
    <property type="entry name" value="RRM_dom"/>
</dbReference>
<name>A0A7I8VWJ2_9ANNE</name>
<feature type="compositionally biased region" description="Polar residues" evidence="1">
    <location>
        <begin position="1031"/>
        <end position="1042"/>
    </location>
</feature>